<sequence>MANPRKTVTSIDNQYTIEQTQNEQRKVQHKKRLIRRLSFFLVFAVAIGGLLVSSMVTRANALEDKLAEKAVLEEQIVQLELEEKKHESDIEKLNDDEYIAKLARKDYFLTGKNEINFNLPEEAEASSSLDKEADTDLSE</sequence>
<keyword evidence="3" id="KW-0812">Transmembrane</keyword>
<evidence type="ECO:0000256" key="2">
    <source>
        <dbReference type="SAM" id="MobiDB-lite"/>
    </source>
</evidence>
<feature type="region of interest" description="Disordered" evidence="2">
    <location>
        <begin position="120"/>
        <end position="139"/>
    </location>
</feature>
<evidence type="ECO:0000256" key="1">
    <source>
        <dbReference type="SAM" id="Coils"/>
    </source>
</evidence>
<organism evidence="4 5">
    <name type="scientific">Jeotgalibacillus marinus</name>
    <dbReference type="NCBI Taxonomy" id="86667"/>
    <lineage>
        <taxon>Bacteria</taxon>
        <taxon>Bacillati</taxon>
        <taxon>Bacillota</taxon>
        <taxon>Bacilli</taxon>
        <taxon>Bacillales</taxon>
        <taxon>Caryophanaceae</taxon>
        <taxon>Jeotgalibacillus</taxon>
    </lineage>
</organism>
<dbReference type="Proteomes" id="UP001556040">
    <property type="component" value="Unassembled WGS sequence"/>
</dbReference>
<feature type="coiled-coil region" evidence="1">
    <location>
        <begin position="62"/>
        <end position="96"/>
    </location>
</feature>
<evidence type="ECO:0000313" key="4">
    <source>
        <dbReference type="EMBL" id="MEW9502917.1"/>
    </source>
</evidence>
<evidence type="ECO:0000313" key="5">
    <source>
        <dbReference type="Proteomes" id="UP001556040"/>
    </source>
</evidence>
<evidence type="ECO:0000256" key="3">
    <source>
        <dbReference type="SAM" id="Phobius"/>
    </source>
</evidence>
<accession>A0ABV3Q6J6</accession>
<reference evidence="4 5" key="1">
    <citation type="journal article" date="1979" name="Int. J. Syst. Evol. Microbiol.">
        <title>Bacillus globisporus subsp. marinus subsp. nov.</title>
        <authorList>
            <person name="Liu H."/>
        </authorList>
    </citation>
    <scope>NUCLEOTIDE SEQUENCE [LARGE SCALE GENOMIC DNA]</scope>
    <source>
        <strain evidence="4 5">DSM 1297</strain>
    </source>
</reference>
<protein>
    <submittedName>
        <fullName evidence="4">Septum formation initiator family protein</fullName>
    </submittedName>
</protein>
<dbReference type="RefSeq" id="WP_367780405.1">
    <property type="nucleotide sequence ID" value="NZ_JBFMIA010000018.1"/>
</dbReference>
<dbReference type="PANTHER" id="PTHR40027">
    <property type="entry name" value="CELL DIVISION PROTEIN DIVIC"/>
    <property type="match status" value="1"/>
</dbReference>
<name>A0ABV3Q6J6_9BACL</name>
<feature type="transmembrane region" description="Helical" evidence="3">
    <location>
        <begin position="37"/>
        <end position="56"/>
    </location>
</feature>
<keyword evidence="3" id="KW-0472">Membrane</keyword>
<keyword evidence="3" id="KW-1133">Transmembrane helix</keyword>
<dbReference type="InterPro" id="IPR007060">
    <property type="entry name" value="FtsL/DivIC"/>
</dbReference>
<proteinExistence type="predicted"/>
<dbReference type="PANTHER" id="PTHR40027:SF1">
    <property type="entry name" value="CELL DIVISION PROTEIN DIVIC"/>
    <property type="match status" value="1"/>
</dbReference>
<keyword evidence="5" id="KW-1185">Reference proteome</keyword>
<comment type="caution">
    <text evidence="4">The sequence shown here is derived from an EMBL/GenBank/DDBJ whole genome shotgun (WGS) entry which is preliminary data.</text>
</comment>
<dbReference type="EMBL" id="JBFMIA010000018">
    <property type="protein sequence ID" value="MEW9502917.1"/>
    <property type="molecule type" value="Genomic_DNA"/>
</dbReference>
<dbReference type="InterPro" id="IPR039076">
    <property type="entry name" value="DivIC"/>
</dbReference>
<keyword evidence="1" id="KW-0175">Coiled coil</keyword>
<feature type="compositionally biased region" description="Basic and acidic residues" evidence="2">
    <location>
        <begin position="129"/>
        <end position="139"/>
    </location>
</feature>
<gene>
    <name evidence="4" type="ORF">AB1471_14070</name>
</gene>
<dbReference type="Pfam" id="PF04977">
    <property type="entry name" value="DivIC"/>
    <property type="match status" value="1"/>
</dbReference>